<dbReference type="EMBL" id="DVNK01000062">
    <property type="protein sequence ID" value="HIU47603.1"/>
    <property type="molecule type" value="Genomic_DNA"/>
</dbReference>
<dbReference type="Proteomes" id="UP000824123">
    <property type="component" value="Unassembled WGS sequence"/>
</dbReference>
<evidence type="ECO:0000313" key="2">
    <source>
        <dbReference type="Proteomes" id="UP000824123"/>
    </source>
</evidence>
<name>A0A9D1S5W7_9FIRM</name>
<accession>A0A9D1S5W7</accession>
<evidence type="ECO:0000313" key="1">
    <source>
        <dbReference type="EMBL" id="HIU47603.1"/>
    </source>
</evidence>
<comment type="caution">
    <text evidence="1">The sequence shown here is derived from an EMBL/GenBank/DDBJ whole genome shotgun (WGS) entry which is preliminary data.</text>
</comment>
<dbReference type="Pfam" id="PF22337">
    <property type="entry name" value="Phage_fiber_rpt"/>
    <property type="match status" value="1"/>
</dbReference>
<proteinExistence type="predicted"/>
<reference evidence="1" key="1">
    <citation type="submission" date="2020-10" db="EMBL/GenBank/DDBJ databases">
        <authorList>
            <person name="Gilroy R."/>
        </authorList>
    </citation>
    <scope>NUCLEOTIDE SEQUENCE</scope>
    <source>
        <strain evidence="1">ChiSxjej2B14-8506</strain>
    </source>
</reference>
<reference evidence="1" key="2">
    <citation type="journal article" date="2021" name="PeerJ">
        <title>Extensive microbial diversity within the chicken gut microbiome revealed by metagenomics and culture.</title>
        <authorList>
            <person name="Gilroy R."/>
            <person name="Ravi A."/>
            <person name="Getino M."/>
            <person name="Pursley I."/>
            <person name="Horton D.L."/>
            <person name="Alikhan N.F."/>
            <person name="Baker D."/>
            <person name="Gharbi K."/>
            <person name="Hall N."/>
            <person name="Watson M."/>
            <person name="Adriaenssens E.M."/>
            <person name="Foster-Nyarko E."/>
            <person name="Jarju S."/>
            <person name="Secka A."/>
            <person name="Antonio M."/>
            <person name="Oren A."/>
            <person name="Chaudhuri R.R."/>
            <person name="La Ragione R."/>
            <person name="Hildebrand F."/>
            <person name="Pallen M.J."/>
        </authorList>
    </citation>
    <scope>NUCLEOTIDE SEQUENCE</scope>
    <source>
        <strain evidence="1">ChiSxjej2B14-8506</strain>
    </source>
</reference>
<dbReference type="InterPro" id="IPR054500">
    <property type="entry name" value="Phage_fiber_rpt"/>
</dbReference>
<protein>
    <submittedName>
        <fullName evidence="1">Uncharacterized protein</fullName>
    </submittedName>
</protein>
<dbReference type="AlphaFoldDB" id="A0A9D1S5W7"/>
<gene>
    <name evidence="1" type="ORF">IAC59_10175</name>
</gene>
<organism evidence="1 2">
    <name type="scientific">Candidatus Fimadaptatus faecigallinarum</name>
    <dbReference type="NCBI Taxonomy" id="2840814"/>
    <lineage>
        <taxon>Bacteria</taxon>
        <taxon>Bacillati</taxon>
        <taxon>Bacillota</taxon>
        <taxon>Clostridia</taxon>
        <taxon>Eubacteriales</taxon>
        <taxon>Candidatus Fimadaptatus</taxon>
    </lineage>
</organism>
<sequence length="337" mass="35347">MAKQYMSESDLQLLVSLITGELKGKVDTETGKGLSTNDYTNEDKSKLAGIAPNATANSTDTYLLARENHTGTQSADTIVDGTANKVLTAALHTKLNALYQTVIDDNLTSTATDHALSAKQGRELKALIDAINTDLGELGAGDMLKSVYDVDDDGVVDSAANAAKLGGQLPAYYENVLTAIKVNGTVQTITDKGVDIAVPTNNNQLTNGAGYQTASQVESAITGKGYQTAAQVESAITGKGYQTAPQVAAAISAAGHLKRLKVDALPDAGEADAQTIYLVPAEKSDTGNVYDEFMVIDGAWERICSTQVDLTGYVQEDDLTELGATKVQSIWDSAMAG</sequence>